<accession>A0A1H5QXX2</accession>
<feature type="compositionally biased region" description="Basic and acidic residues" evidence="1">
    <location>
        <begin position="1"/>
        <end position="16"/>
    </location>
</feature>
<keyword evidence="2" id="KW-1133">Transmembrane helix</keyword>
<gene>
    <name evidence="3" type="ORF">SAMN05421837_105545</name>
</gene>
<protein>
    <submittedName>
        <fullName evidence="3">Uncharacterized protein</fullName>
    </submittedName>
</protein>
<dbReference type="EMBL" id="FNUJ01000005">
    <property type="protein sequence ID" value="SEF31012.1"/>
    <property type="molecule type" value="Genomic_DNA"/>
</dbReference>
<organism evidence="3 4">
    <name type="scientific">Amycolatopsis pretoriensis</name>
    <dbReference type="NCBI Taxonomy" id="218821"/>
    <lineage>
        <taxon>Bacteria</taxon>
        <taxon>Bacillati</taxon>
        <taxon>Actinomycetota</taxon>
        <taxon>Actinomycetes</taxon>
        <taxon>Pseudonocardiales</taxon>
        <taxon>Pseudonocardiaceae</taxon>
        <taxon>Amycolatopsis</taxon>
    </lineage>
</organism>
<evidence type="ECO:0000256" key="2">
    <source>
        <dbReference type="SAM" id="Phobius"/>
    </source>
</evidence>
<feature type="transmembrane region" description="Helical" evidence="2">
    <location>
        <begin position="44"/>
        <end position="64"/>
    </location>
</feature>
<feature type="transmembrane region" description="Helical" evidence="2">
    <location>
        <begin position="149"/>
        <end position="167"/>
    </location>
</feature>
<evidence type="ECO:0000313" key="4">
    <source>
        <dbReference type="Proteomes" id="UP000198878"/>
    </source>
</evidence>
<dbReference type="AlphaFoldDB" id="A0A1H5QXX2"/>
<dbReference type="SUPFAM" id="SSF103473">
    <property type="entry name" value="MFS general substrate transporter"/>
    <property type="match status" value="1"/>
</dbReference>
<feature type="transmembrane region" description="Helical" evidence="2">
    <location>
        <begin position="95"/>
        <end position="115"/>
    </location>
</feature>
<dbReference type="Proteomes" id="UP000198878">
    <property type="component" value="Unassembled WGS sequence"/>
</dbReference>
<dbReference type="InterPro" id="IPR036259">
    <property type="entry name" value="MFS_trans_sf"/>
</dbReference>
<sequence>MDDKEDLTGLTDDERRKLGRSPDPLLPGQVATQVAPPGPVRVSFWFWVAGGLVLIGGQVLTLVLKQQLIDQLIKQNREAGRQFDAAAVASGTTTLVWVLFVGAVVFALLMALFAYKAREGTRSARTVLTWLAIACVLFQFALFSNVPSVVAALLFVIALVLMYLPSVRDFFPKAGSKP</sequence>
<evidence type="ECO:0000256" key="1">
    <source>
        <dbReference type="SAM" id="MobiDB-lite"/>
    </source>
</evidence>
<feature type="transmembrane region" description="Helical" evidence="2">
    <location>
        <begin position="127"/>
        <end position="143"/>
    </location>
</feature>
<keyword evidence="2" id="KW-0472">Membrane</keyword>
<reference evidence="4" key="1">
    <citation type="submission" date="2016-10" db="EMBL/GenBank/DDBJ databases">
        <authorList>
            <person name="Varghese N."/>
            <person name="Submissions S."/>
        </authorList>
    </citation>
    <scope>NUCLEOTIDE SEQUENCE [LARGE SCALE GENOMIC DNA]</scope>
    <source>
        <strain evidence="4">DSM 44654</strain>
    </source>
</reference>
<dbReference type="STRING" id="218821.SAMN05421837_105545"/>
<proteinExistence type="predicted"/>
<keyword evidence="2" id="KW-0812">Transmembrane</keyword>
<name>A0A1H5QXX2_9PSEU</name>
<feature type="region of interest" description="Disordered" evidence="1">
    <location>
        <begin position="1"/>
        <end position="30"/>
    </location>
</feature>
<keyword evidence="4" id="KW-1185">Reference proteome</keyword>
<dbReference type="OrthoDB" id="3690922at2"/>
<dbReference type="RefSeq" id="WP_086677851.1">
    <property type="nucleotide sequence ID" value="NZ_FNUJ01000005.1"/>
</dbReference>
<evidence type="ECO:0000313" key="3">
    <source>
        <dbReference type="EMBL" id="SEF31012.1"/>
    </source>
</evidence>